<feature type="binding site" evidence="5">
    <location>
        <position position="112"/>
    </location>
    <ligand>
        <name>Mg(2+)</name>
        <dbReference type="ChEBI" id="CHEBI:18420"/>
    </ligand>
</feature>
<dbReference type="AlphaFoldDB" id="A0A4R1EVQ5"/>
<dbReference type="InterPro" id="IPR036704">
    <property type="entry name" value="RraA/RraA-like_sf"/>
</dbReference>
<dbReference type="GO" id="GO:0046872">
    <property type="term" value="F:metal ion binding"/>
    <property type="evidence" value="ECO:0007669"/>
    <property type="project" value="UniProtKB-KW"/>
</dbReference>
<evidence type="ECO:0000256" key="2">
    <source>
        <dbReference type="ARBA" id="ARBA00016549"/>
    </source>
</evidence>
<evidence type="ECO:0000256" key="1">
    <source>
        <dbReference type="ARBA" id="ARBA00001968"/>
    </source>
</evidence>
<keyword evidence="5" id="KW-0479">Metal-binding</keyword>
<comment type="cofactor">
    <cofactor evidence="5">
        <name>Mg(2+)</name>
        <dbReference type="ChEBI" id="CHEBI:18420"/>
    </cofactor>
</comment>
<evidence type="ECO:0000313" key="7">
    <source>
        <dbReference type="Proteomes" id="UP000294887"/>
    </source>
</evidence>
<keyword evidence="7" id="KW-1185">Reference proteome</keyword>
<dbReference type="EMBL" id="SMFQ01000004">
    <property type="protein sequence ID" value="TCJ84810.1"/>
    <property type="molecule type" value="Genomic_DNA"/>
</dbReference>
<dbReference type="InterPro" id="IPR005493">
    <property type="entry name" value="RraA/RraA-like"/>
</dbReference>
<dbReference type="PANTHER" id="PTHR33254:SF4">
    <property type="entry name" value="4-HYDROXY-4-METHYL-2-OXOGLUTARATE ALDOLASE 3-RELATED"/>
    <property type="match status" value="1"/>
</dbReference>
<proteinExistence type="predicted"/>
<dbReference type="Proteomes" id="UP000294887">
    <property type="component" value="Unassembled WGS sequence"/>
</dbReference>
<protein>
    <recommendedName>
        <fullName evidence="2">Putative 4-hydroxy-4-methyl-2-oxoglutarate aldolase</fullName>
    </recommendedName>
    <alternativeName>
        <fullName evidence="3">Regulator of ribonuclease activity homolog</fullName>
    </alternativeName>
    <alternativeName>
        <fullName evidence="4">RraA-like protein</fullName>
    </alternativeName>
</protein>
<organism evidence="6 7">
    <name type="scientific">Cocleimonas flava</name>
    <dbReference type="NCBI Taxonomy" id="634765"/>
    <lineage>
        <taxon>Bacteria</taxon>
        <taxon>Pseudomonadati</taxon>
        <taxon>Pseudomonadota</taxon>
        <taxon>Gammaproteobacteria</taxon>
        <taxon>Thiotrichales</taxon>
        <taxon>Thiotrichaceae</taxon>
        <taxon>Cocleimonas</taxon>
    </lineage>
</organism>
<dbReference type="Gene3D" id="3.50.30.40">
    <property type="entry name" value="Ribonuclease E inhibitor RraA/RraA-like"/>
    <property type="match status" value="1"/>
</dbReference>
<feature type="binding site" evidence="5">
    <location>
        <position position="111"/>
    </location>
    <ligand>
        <name>substrate</name>
    </ligand>
</feature>
<dbReference type="NCBIfam" id="NF006731">
    <property type="entry name" value="PRK09262.1"/>
    <property type="match status" value="1"/>
</dbReference>
<comment type="caution">
    <text evidence="6">The sequence shown here is derived from an EMBL/GenBank/DDBJ whole genome shotgun (WGS) entry which is preliminary data.</text>
</comment>
<reference evidence="6 7" key="1">
    <citation type="submission" date="2019-03" db="EMBL/GenBank/DDBJ databases">
        <title>Genomic Encyclopedia of Type Strains, Phase IV (KMG-IV): sequencing the most valuable type-strain genomes for metagenomic binning, comparative biology and taxonomic classification.</title>
        <authorList>
            <person name="Goeker M."/>
        </authorList>
    </citation>
    <scope>NUCLEOTIDE SEQUENCE [LARGE SCALE GENOMIC DNA]</scope>
    <source>
        <strain evidence="6 7">DSM 24830</strain>
    </source>
</reference>
<name>A0A4R1EVQ5_9GAMM</name>
<dbReference type="CDD" id="cd16841">
    <property type="entry name" value="RraA_family"/>
    <property type="match status" value="1"/>
</dbReference>
<feature type="binding site" evidence="5">
    <location>
        <begin position="89"/>
        <end position="92"/>
    </location>
    <ligand>
        <name>substrate</name>
    </ligand>
</feature>
<dbReference type="Pfam" id="PF03737">
    <property type="entry name" value="RraA-like"/>
    <property type="match status" value="1"/>
</dbReference>
<evidence type="ECO:0000256" key="4">
    <source>
        <dbReference type="ARBA" id="ARBA00030169"/>
    </source>
</evidence>
<comment type="cofactor">
    <cofactor evidence="1">
        <name>a divalent metal cation</name>
        <dbReference type="ChEBI" id="CHEBI:60240"/>
    </cofactor>
</comment>
<dbReference type="SUPFAM" id="SSF89562">
    <property type="entry name" value="RraA-like"/>
    <property type="match status" value="1"/>
</dbReference>
<evidence type="ECO:0000256" key="3">
    <source>
        <dbReference type="ARBA" id="ARBA00029596"/>
    </source>
</evidence>
<sequence length="218" mass="23782">MTIPKLPNEQYQKAIELGSATICEAQGSRGVMANEIRPVHPSMKMAGPAVTLDMKPGDNLMLHYALLKTNPGDILVVDAKGFLEAGIWGDILTEQALFKQLGGILVNGAVRDTDQIIEMDFPVFTKGICIKGTTKIQSGELNVPLTFSNVRINPGDIVVADSDGIVIIEKEDFDEVLANAIAREEKEMKFRESIKKGGVTANLLNLEKTLEDNNFILD</sequence>
<gene>
    <name evidence="6" type="ORF">EV695_2771</name>
</gene>
<dbReference type="PANTHER" id="PTHR33254">
    <property type="entry name" value="4-HYDROXY-4-METHYL-2-OXOGLUTARATE ALDOLASE 3-RELATED"/>
    <property type="match status" value="1"/>
</dbReference>
<evidence type="ECO:0000256" key="5">
    <source>
        <dbReference type="PIRSR" id="PIRSR605493-1"/>
    </source>
</evidence>
<keyword evidence="5" id="KW-0460">Magnesium</keyword>
<evidence type="ECO:0000313" key="6">
    <source>
        <dbReference type="EMBL" id="TCJ84810.1"/>
    </source>
</evidence>
<accession>A0A4R1EVQ5</accession>